<dbReference type="AlphaFoldDB" id="A0A512JP64"/>
<dbReference type="OrthoDB" id="5401711at2"/>
<accession>A0A512JP64</accession>
<evidence type="ECO:0000313" key="2">
    <source>
        <dbReference type="Proteomes" id="UP000321750"/>
    </source>
</evidence>
<organism evidence="1 2">
    <name type="scientific">Methylobacterium gnaphalii</name>
    <dbReference type="NCBI Taxonomy" id="1010610"/>
    <lineage>
        <taxon>Bacteria</taxon>
        <taxon>Pseudomonadati</taxon>
        <taxon>Pseudomonadota</taxon>
        <taxon>Alphaproteobacteria</taxon>
        <taxon>Hyphomicrobiales</taxon>
        <taxon>Methylobacteriaceae</taxon>
        <taxon>Methylobacterium</taxon>
    </lineage>
</organism>
<dbReference type="InterPro" id="IPR048444">
    <property type="entry name" value="DNMK"/>
</dbReference>
<name>A0A512JP64_9HYPH</name>
<gene>
    <name evidence="1" type="ORF">MGN01_35950</name>
</gene>
<dbReference type="Pfam" id="PF21448">
    <property type="entry name" value="DNMK"/>
    <property type="match status" value="1"/>
</dbReference>
<dbReference type="Gene3D" id="3.40.50.300">
    <property type="entry name" value="P-loop containing nucleotide triphosphate hydrolases"/>
    <property type="match status" value="2"/>
</dbReference>
<dbReference type="Proteomes" id="UP000321750">
    <property type="component" value="Unassembled WGS sequence"/>
</dbReference>
<evidence type="ECO:0000313" key="1">
    <source>
        <dbReference type="EMBL" id="GEP11750.1"/>
    </source>
</evidence>
<keyword evidence="2" id="KW-1185">Reference proteome</keyword>
<comment type="caution">
    <text evidence="1">The sequence shown here is derived from an EMBL/GenBank/DDBJ whole genome shotgun (WGS) entry which is preliminary data.</text>
</comment>
<reference evidence="1 2" key="1">
    <citation type="submission" date="2019-07" db="EMBL/GenBank/DDBJ databases">
        <title>Whole genome shotgun sequence of Methylobacterium gnaphalii NBRC 107716.</title>
        <authorList>
            <person name="Hosoyama A."/>
            <person name="Uohara A."/>
            <person name="Ohji S."/>
            <person name="Ichikawa N."/>
        </authorList>
    </citation>
    <scope>NUCLEOTIDE SEQUENCE [LARGE SCALE GENOMIC DNA]</scope>
    <source>
        <strain evidence="1 2">NBRC 107716</strain>
    </source>
</reference>
<dbReference type="SUPFAM" id="SSF52540">
    <property type="entry name" value="P-loop containing nucleoside triphosphate hydrolases"/>
    <property type="match status" value="1"/>
</dbReference>
<proteinExistence type="predicted"/>
<sequence length="188" mass="19669">MIIALTGAAGAGKSTAAEILADRHGFARVRFAGPLKAMVRAFLAQAGVEASEIERMIEGDRKEAPAPEFLGASPRKVMQTLGTEWGRDLIAPGLWVEGWKAGARAALARGAPGVVVEDCRFPNEAEAVQALGGLIVRIDRPGAVIPLSGHGSEKVDLPRNATILNDGSRDELGCALDRVLADLLRAAA</sequence>
<dbReference type="EMBL" id="BJZV01000023">
    <property type="protein sequence ID" value="GEP11750.1"/>
    <property type="molecule type" value="Genomic_DNA"/>
</dbReference>
<dbReference type="InterPro" id="IPR027417">
    <property type="entry name" value="P-loop_NTPase"/>
</dbReference>
<evidence type="ECO:0008006" key="3">
    <source>
        <dbReference type="Google" id="ProtNLM"/>
    </source>
</evidence>
<dbReference type="RefSeq" id="WP_147048165.1">
    <property type="nucleotide sequence ID" value="NZ_BJZV01000023.1"/>
</dbReference>
<protein>
    <recommendedName>
        <fullName evidence="3">Deoxynucleotide monophosphate kinase</fullName>
    </recommendedName>
</protein>